<comment type="function">
    <text evidence="7">E3 ubiquitin-protein ligase which accepts ubiquitin from specific E2 ubiquitin-conjugating enzymes, and transfers it to substrates, generally promoting their degradation by the proteasome. Independently of its E3 ubiquitin-protein ligase activity, acts as an inhibitor of CPSF3 endonuclease activity by blocking CPSF3 active site.</text>
</comment>
<dbReference type="GO" id="GO:0061630">
    <property type="term" value="F:ubiquitin protein ligase activity"/>
    <property type="evidence" value="ECO:0007669"/>
    <property type="project" value="UniProtKB-EC"/>
</dbReference>
<comment type="catalytic activity">
    <reaction evidence="1">
        <text>S-ubiquitinyl-[E2 ubiquitin-conjugating enzyme]-L-cysteine + [acceptor protein]-L-lysine = [E2 ubiquitin-conjugating enzyme]-L-cysteine + N(6)-ubiquitinyl-[acceptor protein]-L-lysine.</text>
        <dbReference type="EC" id="2.3.2.26"/>
    </reaction>
</comment>
<protein>
    <recommendedName>
        <fullName evidence="3">E3 ubiquitin-protein ligase E3D</fullName>
        <ecNumber evidence="2">2.3.2.26</ecNumber>
    </recommendedName>
    <alternativeName>
        <fullName evidence="6">HECT-type E3 ubiquitin transferase E3D</fullName>
    </alternativeName>
    <alternativeName>
        <fullName evidence="5">UbcH10-binding protein with a HECT-like domain</fullName>
    </alternativeName>
    <alternativeName>
        <fullName evidence="4">Ubiquitin-conjugating enzyme E2C-binding protein</fullName>
    </alternativeName>
</protein>
<organism evidence="9 10">
    <name type="scientific">Sinanodonta woodiana</name>
    <name type="common">Chinese pond mussel</name>
    <name type="synonym">Anodonta woodiana</name>
    <dbReference type="NCBI Taxonomy" id="1069815"/>
    <lineage>
        <taxon>Eukaryota</taxon>
        <taxon>Metazoa</taxon>
        <taxon>Spiralia</taxon>
        <taxon>Lophotrochozoa</taxon>
        <taxon>Mollusca</taxon>
        <taxon>Bivalvia</taxon>
        <taxon>Autobranchia</taxon>
        <taxon>Heteroconchia</taxon>
        <taxon>Palaeoheterodonta</taxon>
        <taxon>Unionida</taxon>
        <taxon>Unionoidea</taxon>
        <taxon>Unionidae</taxon>
        <taxon>Unioninae</taxon>
        <taxon>Sinanodonta</taxon>
    </lineage>
</organism>
<evidence type="ECO:0000256" key="2">
    <source>
        <dbReference type="ARBA" id="ARBA00012485"/>
    </source>
</evidence>
<dbReference type="AlphaFoldDB" id="A0ABD3T3S9"/>
<proteinExistence type="predicted"/>
<gene>
    <name evidence="9" type="ORF">ACJMK2_023303</name>
</gene>
<dbReference type="EC" id="2.3.2.26" evidence="2"/>
<dbReference type="Pfam" id="PF09814">
    <property type="entry name" value="HECT_2"/>
    <property type="match status" value="1"/>
</dbReference>
<evidence type="ECO:0000256" key="1">
    <source>
        <dbReference type="ARBA" id="ARBA00000885"/>
    </source>
</evidence>
<sequence length="435" mass="48847">MHLGAGPAPAPQPLCTSLCISVVYHRHLILSLIMYTLIICITRRWSFDEATLDIETDRIVLITPESKNPLVFHLKGIELSPLTCRGLKFLSSGEITLTAQLQKSESDMTIKDGVITKTVETVETARTSCTSQQSDMVDKVQRFQDKWYCSKCGQKLLSVNCIFSRILPLPSENWSDFTDMWFCHKHDQEEGAALDKGKLLPKSGECFIGDTYMLLNYSHTSPDSVRITEEGTAMCTRCGGQLGTMEAMESPDKNGFGGNKGYLKLFLYAIYIGNTDVHTFEDINRDAAQFENFLSFLLIEQIRMFTSYRFIIESSTAPDKKIQCLVWLLDTDLTIFRGEGKIGQGQVEVKQENVLKLLYKCKLSSNSVNSMSESVTNAVISLWKKDNSVHSLSLPYSTALQMMSTLIANTRCLPPSLRYVNGFHVSFLHLQGDIT</sequence>
<keyword evidence="10" id="KW-1185">Reference proteome</keyword>
<name>A0ABD3T3S9_SINWO</name>
<evidence type="ECO:0000313" key="9">
    <source>
        <dbReference type="EMBL" id="KAL3831564.1"/>
    </source>
</evidence>
<comment type="caution">
    <text evidence="9">The sequence shown here is derived from an EMBL/GenBank/DDBJ whole genome shotgun (WGS) entry which is preliminary data.</text>
</comment>
<dbReference type="EMBL" id="JBJQND010000019">
    <property type="protein sequence ID" value="KAL3831564.1"/>
    <property type="molecule type" value="Genomic_DNA"/>
</dbReference>
<reference evidence="9 10" key="1">
    <citation type="submission" date="2024-11" db="EMBL/GenBank/DDBJ databases">
        <title>Chromosome-level genome assembly of the freshwater bivalve Anodonta woodiana.</title>
        <authorList>
            <person name="Chen X."/>
        </authorList>
    </citation>
    <scope>NUCLEOTIDE SEQUENCE [LARGE SCALE GENOMIC DNA]</scope>
    <source>
        <strain evidence="9">MN2024</strain>
        <tissue evidence="9">Gills</tissue>
    </source>
</reference>
<dbReference type="Proteomes" id="UP001634394">
    <property type="component" value="Unassembled WGS sequence"/>
</dbReference>
<evidence type="ECO:0000256" key="8">
    <source>
        <dbReference type="ARBA" id="ARBA00064185"/>
    </source>
</evidence>
<evidence type="ECO:0000313" key="10">
    <source>
        <dbReference type="Proteomes" id="UP001634394"/>
    </source>
</evidence>
<evidence type="ECO:0000256" key="4">
    <source>
        <dbReference type="ARBA" id="ARBA00029737"/>
    </source>
</evidence>
<dbReference type="PANTHER" id="PTHR31531:SF2">
    <property type="entry name" value="E3 UBIQUITIN-PROTEIN LIGASE E3D"/>
    <property type="match status" value="1"/>
</dbReference>
<evidence type="ECO:0000256" key="5">
    <source>
        <dbReference type="ARBA" id="ARBA00032234"/>
    </source>
</evidence>
<dbReference type="InterPro" id="IPR019193">
    <property type="entry name" value="UBQ-conj_enz_E2-bd_prot"/>
</dbReference>
<evidence type="ECO:0000256" key="3">
    <source>
        <dbReference type="ARBA" id="ARBA00013646"/>
    </source>
</evidence>
<evidence type="ECO:0000256" key="7">
    <source>
        <dbReference type="ARBA" id="ARBA00053831"/>
    </source>
</evidence>
<evidence type="ECO:0000256" key="6">
    <source>
        <dbReference type="ARBA" id="ARBA00032298"/>
    </source>
</evidence>
<comment type="subunit">
    <text evidence="8">Interacts with UBE2C/UbcH10 (E2 ubiquitin-conjugating enzyme). In vitro, interacts with cyclin-B.</text>
</comment>
<accession>A0ABD3T3S9</accession>
<dbReference type="PANTHER" id="PTHR31531">
    <property type="entry name" value="E3 UBIQUITIN-PROTEIN LIGASE E3D FAMILY MEMBER"/>
    <property type="match status" value="1"/>
</dbReference>